<proteinExistence type="predicted"/>
<reference evidence="2" key="1">
    <citation type="journal article" date="2022" name="bioRxiv">
        <title>Sequencing and chromosome-scale assembly of the giantPleurodeles waltlgenome.</title>
        <authorList>
            <person name="Brown T."/>
            <person name="Elewa A."/>
            <person name="Iarovenko S."/>
            <person name="Subramanian E."/>
            <person name="Araus A.J."/>
            <person name="Petzold A."/>
            <person name="Susuki M."/>
            <person name="Suzuki K.-i.T."/>
            <person name="Hayashi T."/>
            <person name="Toyoda A."/>
            <person name="Oliveira C."/>
            <person name="Osipova E."/>
            <person name="Leigh N.D."/>
            <person name="Simon A."/>
            <person name="Yun M.H."/>
        </authorList>
    </citation>
    <scope>NUCLEOTIDE SEQUENCE</scope>
    <source>
        <strain evidence="2">20211129_DDA</strain>
        <tissue evidence="2">Liver</tissue>
    </source>
</reference>
<feature type="compositionally biased region" description="Basic and acidic residues" evidence="1">
    <location>
        <begin position="68"/>
        <end position="79"/>
    </location>
</feature>
<evidence type="ECO:0000313" key="3">
    <source>
        <dbReference type="Proteomes" id="UP001066276"/>
    </source>
</evidence>
<evidence type="ECO:0000256" key="1">
    <source>
        <dbReference type="SAM" id="MobiDB-lite"/>
    </source>
</evidence>
<feature type="region of interest" description="Disordered" evidence="1">
    <location>
        <begin position="34"/>
        <end position="151"/>
    </location>
</feature>
<dbReference type="Proteomes" id="UP001066276">
    <property type="component" value="Chromosome 4_1"/>
</dbReference>
<feature type="compositionally biased region" description="Low complexity" evidence="1">
    <location>
        <begin position="7"/>
        <end position="21"/>
    </location>
</feature>
<organism evidence="2 3">
    <name type="scientific">Pleurodeles waltl</name>
    <name type="common">Iberian ribbed newt</name>
    <dbReference type="NCBI Taxonomy" id="8319"/>
    <lineage>
        <taxon>Eukaryota</taxon>
        <taxon>Metazoa</taxon>
        <taxon>Chordata</taxon>
        <taxon>Craniata</taxon>
        <taxon>Vertebrata</taxon>
        <taxon>Euteleostomi</taxon>
        <taxon>Amphibia</taxon>
        <taxon>Batrachia</taxon>
        <taxon>Caudata</taxon>
        <taxon>Salamandroidea</taxon>
        <taxon>Salamandridae</taxon>
        <taxon>Pleurodelinae</taxon>
        <taxon>Pleurodeles</taxon>
    </lineage>
</organism>
<evidence type="ECO:0000313" key="2">
    <source>
        <dbReference type="EMBL" id="KAJ1172507.1"/>
    </source>
</evidence>
<feature type="region of interest" description="Disordered" evidence="1">
    <location>
        <begin position="1"/>
        <end position="21"/>
    </location>
</feature>
<sequence>MNGPMTVPVSNSASSPPAIIPKTSLQTRHIRAQLLGPVPRSPPCSKQRCKQRRPGESEQQAREQQAGEGRRGEDGKDPQQPRGAASRHGWVKPPHGVQRTGTACEVAGSGSPRGARTRHGEAQQSQEVQGAGTGGAGTTGRREEQQSQEALARTAGFAGKMFWSRSCRAGCCVDGAAARVPSGAACGAAAI</sequence>
<keyword evidence="3" id="KW-1185">Reference proteome</keyword>
<protein>
    <submittedName>
        <fullName evidence="2">Uncharacterized protein</fullName>
    </submittedName>
</protein>
<gene>
    <name evidence="2" type="ORF">NDU88_004353</name>
</gene>
<name>A0AAV7T7E2_PLEWA</name>
<accession>A0AAV7T7E2</accession>
<comment type="caution">
    <text evidence="2">The sequence shown here is derived from an EMBL/GenBank/DDBJ whole genome shotgun (WGS) entry which is preliminary data.</text>
</comment>
<dbReference type="EMBL" id="JANPWB010000007">
    <property type="protein sequence ID" value="KAJ1172507.1"/>
    <property type="molecule type" value="Genomic_DNA"/>
</dbReference>
<dbReference type="AlphaFoldDB" id="A0AAV7T7E2"/>